<organism evidence="4 5">
    <name type="scientific">Pseudofrankia inefficax (strain DSM 45817 / CECT 9037 / DDB 130130 / EuI1c)</name>
    <name type="common">Frankia inefficax</name>
    <dbReference type="NCBI Taxonomy" id="298654"/>
    <lineage>
        <taxon>Bacteria</taxon>
        <taxon>Bacillati</taxon>
        <taxon>Actinomycetota</taxon>
        <taxon>Actinomycetes</taxon>
        <taxon>Frankiales</taxon>
        <taxon>Frankiaceae</taxon>
        <taxon>Pseudofrankia</taxon>
    </lineage>
</organism>
<keyword evidence="2 4" id="KW-0378">Hydrolase</keyword>
<dbReference type="HOGENOM" id="CLU_045011_8_1_11"/>
<dbReference type="Gene3D" id="3.40.50.1000">
    <property type="entry name" value="HAD superfamily/HAD-like"/>
    <property type="match status" value="1"/>
</dbReference>
<dbReference type="InParanoid" id="E3J5E3"/>
<dbReference type="OrthoDB" id="9810501at2"/>
<evidence type="ECO:0000256" key="1">
    <source>
        <dbReference type="ARBA" id="ARBA00001946"/>
    </source>
</evidence>
<dbReference type="EMBL" id="CP002299">
    <property type="protein sequence ID" value="ADP81887.1"/>
    <property type="molecule type" value="Genomic_DNA"/>
</dbReference>
<dbReference type="RefSeq" id="WP_013425005.1">
    <property type="nucleotide sequence ID" value="NC_014666.1"/>
</dbReference>
<dbReference type="PANTHER" id="PTHR46470">
    <property type="entry name" value="N-ACYLNEURAMINATE-9-PHOSPHATASE"/>
    <property type="match status" value="1"/>
</dbReference>
<dbReference type="SFLD" id="SFLDS00003">
    <property type="entry name" value="Haloacid_Dehalogenase"/>
    <property type="match status" value="1"/>
</dbReference>
<dbReference type="InterPro" id="IPR051400">
    <property type="entry name" value="HAD-like_hydrolase"/>
</dbReference>
<dbReference type="STRING" id="298654.FraEuI1c_3881"/>
<protein>
    <submittedName>
        <fullName evidence="4">HAD-superfamily hydrolase, subfamily IA, variant 1</fullName>
    </submittedName>
</protein>
<dbReference type="SUPFAM" id="SSF56784">
    <property type="entry name" value="HAD-like"/>
    <property type="match status" value="1"/>
</dbReference>
<dbReference type="Pfam" id="PF00702">
    <property type="entry name" value="Hydrolase"/>
    <property type="match status" value="1"/>
</dbReference>
<dbReference type="InterPro" id="IPR023214">
    <property type="entry name" value="HAD_sf"/>
</dbReference>
<accession>E3J5E3</accession>
<evidence type="ECO:0000256" key="3">
    <source>
        <dbReference type="ARBA" id="ARBA00022842"/>
    </source>
</evidence>
<reference evidence="4 5" key="1">
    <citation type="submission" date="2010-10" db="EMBL/GenBank/DDBJ databases">
        <title>Complete sequence of Frankia sp. EuI1c.</title>
        <authorList>
            <consortium name="US DOE Joint Genome Institute"/>
            <person name="Lucas S."/>
            <person name="Copeland A."/>
            <person name="Lapidus A."/>
            <person name="Cheng J.-F."/>
            <person name="Bruce D."/>
            <person name="Goodwin L."/>
            <person name="Pitluck S."/>
            <person name="Chertkov O."/>
            <person name="Detter J.C."/>
            <person name="Han C."/>
            <person name="Tapia R."/>
            <person name="Land M."/>
            <person name="Hauser L."/>
            <person name="Jeffries C."/>
            <person name="Kyrpides N."/>
            <person name="Ivanova N."/>
            <person name="Mikhailova N."/>
            <person name="Beauchemin N."/>
            <person name="Sen A."/>
            <person name="Sur S.A."/>
            <person name="Gtari M."/>
            <person name="Wall L."/>
            <person name="Tisa L."/>
            <person name="Woyke T."/>
        </authorList>
    </citation>
    <scope>NUCLEOTIDE SEQUENCE [LARGE SCALE GENOMIC DNA]</scope>
    <source>
        <strain evidence="5">DSM 45817 / CECT 9037 / EuI1c</strain>
    </source>
</reference>
<dbReference type="Gene3D" id="1.20.120.1600">
    <property type="match status" value="1"/>
</dbReference>
<dbReference type="KEGG" id="fri:FraEuI1c_3881"/>
<dbReference type="eggNOG" id="COG1011">
    <property type="taxonomic scope" value="Bacteria"/>
</dbReference>
<dbReference type="PRINTS" id="PR00413">
    <property type="entry name" value="HADHALOGNASE"/>
</dbReference>
<comment type="cofactor">
    <cofactor evidence="1">
        <name>Mg(2+)</name>
        <dbReference type="ChEBI" id="CHEBI:18420"/>
    </cofactor>
</comment>
<dbReference type="Proteomes" id="UP000002484">
    <property type="component" value="Chromosome"/>
</dbReference>
<keyword evidence="5" id="KW-1185">Reference proteome</keyword>
<dbReference type="GO" id="GO:0044281">
    <property type="term" value="P:small molecule metabolic process"/>
    <property type="evidence" value="ECO:0007669"/>
    <property type="project" value="UniProtKB-ARBA"/>
</dbReference>
<dbReference type="SFLD" id="SFLDG01129">
    <property type="entry name" value="C1.5:_HAD__Beta-PGM__Phosphata"/>
    <property type="match status" value="1"/>
</dbReference>
<evidence type="ECO:0000256" key="2">
    <source>
        <dbReference type="ARBA" id="ARBA00022801"/>
    </source>
</evidence>
<dbReference type="NCBIfam" id="TIGR01549">
    <property type="entry name" value="HAD-SF-IA-v1"/>
    <property type="match status" value="1"/>
</dbReference>
<name>E3J5E3_PSEI1</name>
<evidence type="ECO:0000313" key="5">
    <source>
        <dbReference type="Proteomes" id="UP000002484"/>
    </source>
</evidence>
<keyword evidence="3" id="KW-0460">Magnesium</keyword>
<dbReference type="PANTHER" id="PTHR46470:SF4">
    <property type="entry name" value="5-AMINO-6-(5-PHOSPHO-D-RIBITYLAMINO)URACIL PHOSPHATASE YIGB"/>
    <property type="match status" value="1"/>
</dbReference>
<dbReference type="AlphaFoldDB" id="E3J5E3"/>
<sequence>MLHGVFFDLDDTLVDQRTAADAAVIGWAAGHGITDPQACERWASISEVHYARYQQREITFTEQRRARVREFLARAVTDGEADSLFAGYLSRYRAGWALFDDAVPALRRARTAGLTVAVLTNGDEEHQRLKLREVGLIEEIDVLVASSMLPVGKPDPRAFAGALAIVGLSAGEVLMVGDSLHKDVRAALDVGISAILLDRYGAHPGVDVPRIRSLHELSFADRRWAVAGRPR</sequence>
<evidence type="ECO:0000313" key="4">
    <source>
        <dbReference type="EMBL" id="ADP81887.1"/>
    </source>
</evidence>
<dbReference type="GO" id="GO:0016787">
    <property type="term" value="F:hydrolase activity"/>
    <property type="evidence" value="ECO:0007669"/>
    <property type="project" value="UniProtKB-KW"/>
</dbReference>
<dbReference type="InterPro" id="IPR036412">
    <property type="entry name" value="HAD-like_sf"/>
</dbReference>
<proteinExistence type="predicted"/>
<gene>
    <name evidence="4" type="ordered locus">FraEuI1c_3881</name>
</gene>
<dbReference type="InterPro" id="IPR006439">
    <property type="entry name" value="HAD-SF_hydro_IA"/>
</dbReference>